<feature type="domain" description="HTH araC/xylS-type" evidence="4">
    <location>
        <begin position="225"/>
        <end position="326"/>
    </location>
</feature>
<dbReference type="SMART" id="SM00342">
    <property type="entry name" value="HTH_ARAC"/>
    <property type="match status" value="1"/>
</dbReference>
<dbReference type="InterPro" id="IPR035418">
    <property type="entry name" value="AraC-bd_2"/>
</dbReference>
<protein>
    <submittedName>
        <fullName evidence="5">Helix-turn-helix domain-containing protein</fullName>
    </submittedName>
</protein>
<dbReference type="PANTHER" id="PTHR46796:SF6">
    <property type="entry name" value="ARAC SUBFAMILY"/>
    <property type="match status" value="1"/>
</dbReference>
<dbReference type="EMBL" id="BAAAYN010000040">
    <property type="protein sequence ID" value="GAA3392843.1"/>
    <property type="molecule type" value="Genomic_DNA"/>
</dbReference>
<evidence type="ECO:0000259" key="4">
    <source>
        <dbReference type="PROSITE" id="PS01124"/>
    </source>
</evidence>
<dbReference type="PROSITE" id="PS01124">
    <property type="entry name" value="HTH_ARAC_FAMILY_2"/>
    <property type="match status" value="1"/>
</dbReference>
<dbReference type="InterPro" id="IPR050204">
    <property type="entry name" value="AraC_XylS_family_regulators"/>
</dbReference>
<evidence type="ECO:0000256" key="3">
    <source>
        <dbReference type="ARBA" id="ARBA00023163"/>
    </source>
</evidence>
<dbReference type="Gene3D" id="1.10.10.60">
    <property type="entry name" value="Homeodomain-like"/>
    <property type="match status" value="1"/>
</dbReference>
<evidence type="ECO:0000313" key="5">
    <source>
        <dbReference type="EMBL" id="GAA3392843.1"/>
    </source>
</evidence>
<dbReference type="PANTHER" id="PTHR46796">
    <property type="entry name" value="HTH-TYPE TRANSCRIPTIONAL ACTIVATOR RHAS-RELATED"/>
    <property type="match status" value="1"/>
</dbReference>
<keyword evidence="3" id="KW-0804">Transcription</keyword>
<evidence type="ECO:0000313" key="6">
    <source>
        <dbReference type="Proteomes" id="UP001501676"/>
    </source>
</evidence>
<keyword evidence="2" id="KW-0238">DNA-binding</keyword>
<dbReference type="Pfam" id="PF12833">
    <property type="entry name" value="HTH_18"/>
    <property type="match status" value="1"/>
</dbReference>
<gene>
    <name evidence="5" type="ORF">GCM10020369_56050</name>
</gene>
<keyword evidence="1" id="KW-0805">Transcription regulation</keyword>
<dbReference type="RefSeq" id="WP_345731229.1">
    <property type="nucleotide sequence ID" value="NZ_BAAAYN010000040.1"/>
</dbReference>
<proteinExistence type="predicted"/>
<dbReference type="InterPro" id="IPR018060">
    <property type="entry name" value="HTH_AraC"/>
</dbReference>
<accession>A0ABP6T5I0</accession>
<sequence length="328" mass="35339">MNSFRSPAFSEVERGHRPPVEKTSLARFEEAISLTCAPVQIRPTGGARFSGALRSVRADGLLVAQLRTTPTAVTRTGRLLTSTDPEFVKLAWQRRGTSRLEQDGRRCVVPAGHLVAYETTRPYQLFSESASDGAWDAVIVAVPRDRLWPHARPISERTAIPVPAESGPGRALALLVEELTRCSDADPGTTQLAALHLADALTSMMLAVYAGLSPAAGPHRVTLADRIRAHALANLGDPGLCVESIAASLAVSVRQVHKACAQEGFTAAAWIRRQRLERIRRDLLDSALAGRSTAAIAARWGLLDVTHLARQFRAAFGESPAELRRAAG</sequence>
<evidence type="ECO:0000256" key="1">
    <source>
        <dbReference type="ARBA" id="ARBA00023015"/>
    </source>
</evidence>
<dbReference type="InterPro" id="IPR009057">
    <property type="entry name" value="Homeodomain-like_sf"/>
</dbReference>
<name>A0ABP6T5I0_9ACTN</name>
<reference evidence="6" key="1">
    <citation type="journal article" date="2019" name="Int. J. Syst. Evol. Microbiol.">
        <title>The Global Catalogue of Microorganisms (GCM) 10K type strain sequencing project: providing services to taxonomists for standard genome sequencing and annotation.</title>
        <authorList>
            <consortium name="The Broad Institute Genomics Platform"/>
            <consortium name="The Broad Institute Genome Sequencing Center for Infectious Disease"/>
            <person name="Wu L."/>
            <person name="Ma J."/>
        </authorList>
    </citation>
    <scope>NUCLEOTIDE SEQUENCE [LARGE SCALE GENOMIC DNA]</scope>
    <source>
        <strain evidence="6">JCM 9458</strain>
    </source>
</reference>
<keyword evidence="6" id="KW-1185">Reference proteome</keyword>
<dbReference type="SUPFAM" id="SSF46689">
    <property type="entry name" value="Homeodomain-like"/>
    <property type="match status" value="1"/>
</dbReference>
<dbReference type="Proteomes" id="UP001501676">
    <property type="component" value="Unassembled WGS sequence"/>
</dbReference>
<comment type="caution">
    <text evidence="5">The sequence shown here is derived from an EMBL/GenBank/DDBJ whole genome shotgun (WGS) entry which is preliminary data.</text>
</comment>
<evidence type="ECO:0000256" key="2">
    <source>
        <dbReference type="ARBA" id="ARBA00023125"/>
    </source>
</evidence>
<dbReference type="Pfam" id="PF14525">
    <property type="entry name" value="AraC_binding_2"/>
    <property type="match status" value="1"/>
</dbReference>
<organism evidence="5 6">
    <name type="scientific">Cryptosporangium minutisporangium</name>
    <dbReference type="NCBI Taxonomy" id="113569"/>
    <lineage>
        <taxon>Bacteria</taxon>
        <taxon>Bacillati</taxon>
        <taxon>Actinomycetota</taxon>
        <taxon>Actinomycetes</taxon>
        <taxon>Cryptosporangiales</taxon>
        <taxon>Cryptosporangiaceae</taxon>
        <taxon>Cryptosporangium</taxon>
    </lineage>
</organism>